<dbReference type="SUPFAM" id="SSF50182">
    <property type="entry name" value="Sm-like ribonucleoproteins"/>
    <property type="match status" value="1"/>
</dbReference>
<feature type="compositionally biased region" description="Low complexity" evidence="7">
    <location>
        <begin position="66"/>
        <end position="75"/>
    </location>
</feature>
<dbReference type="InterPro" id="IPR011066">
    <property type="entry name" value="MscS_channel_C_sf"/>
</dbReference>
<feature type="transmembrane region" description="Helical" evidence="8">
    <location>
        <begin position="590"/>
        <end position="612"/>
    </location>
</feature>
<evidence type="ECO:0000256" key="2">
    <source>
        <dbReference type="ARBA" id="ARBA00008017"/>
    </source>
</evidence>
<proteinExistence type="inferred from homology"/>
<evidence type="ECO:0000256" key="4">
    <source>
        <dbReference type="ARBA" id="ARBA00022692"/>
    </source>
</evidence>
<dbReference type="InterPro" id="IPR049142">
    <property type="entry name" value="MS_channel_1st"/>
</dbReference>
<dbReference type="InterPro" id="IPR023408">
    <property type="entry name" value="MscS_beta-dom_sf"/>
</dbReference>
<evidence type="ECO:0000313" key="12">
    <source>
        <dbReference type="Proteomes" id="UP000186406"/>
    </source>
</evidence>
<dbReference type="PANTHER" id="PTHR30460">
    <property type="entry name" value="MODERATE CONDUCTANCE MECHANOSENSITIVE CHANNEL YBIO"/>
    <property type="match status" value="1"/>
</dbReference>
<evidence type="ECO:0000256" key="7">
    <source>
        <dbReference type="SAM" id="MobiDB-lite"/>
    </source>
</evidence>
<gene>
    <name evidence="11" type="ORF">SAMN02745172_00996</name>
</gene>
<feature type="domain" description="Mechanosensitive ion channel MscS" evidence="9">
    <location>
        <begin position="610"/>
        <end position="675"/>
    </location>
</feature>
<feature type="transmembrane region" description="Helical" evidence="8">
    <location>
        <begin position="283"/>
        <end position="305"/>
    </location>
</feature>
<keyword evidence="6 8" id="KW-0472">Membrane</keyword>
<dbReference type="GO" id="GO:0005886">
    <property type="term" value="C:plasma membrane"/>
    <property type="evidence" value="ECO:0007669"/>
    <property type="project" value="UniProtKB-SubCell"/>
</dbReference>
<keyword evidence="12" id="KW-1185">Reference proteome</keyword>
<evidence type="ECO:0000259" key="10">
    <source>
        <dbReference type="Pfam" id="PF21088"/>
    </source>
</evidence>
<keyword evidence="3" id="KW-1003">Cell membrane</keyword>
<dbReference type="EMBL" id="FRXO01000002">
    <property type="protein sequence ID" value="SHO62391.1"/>
    <property type="molecule type" value="Genomic_DNA"/>
</dbReference>
<evidence type="ECO:0000256" key="3">
    <source>
        <dbReference type="ARBA" id="ARBA00022475"/>
    </source>
</evidence>
<feature type="transmembrane region" description="Helical" evidence="8">
    <location>
        <begin position="432"/>
        <end position="458"/>
    </location>
</feature>
<evidence type="ECO:0000256" key="6">
    <source>
        <dbReference type="ARBA" id="ARBA00023136"/>
    </source>
</evidence>
<reference evidence="11 12" key="1">
    <citation type="submission" date="2016-12" db="EMBL/GenBank/DDBJ databases">
        <authorList>
            <person name="Song W.-J."/>
            <person name="Kurnit D.M."/>
        </authorList>
    </citation>
    <scope>NUCLEOTIDE SEQUENCE [LARGE SCALE GENOMIC DNA]</scope>
    <source>
        <strain evidence="11 12">DSM 19599</strain>
    </source>
</reference>
<dbReference type="Pfam" id="PF21088">
    <property type="entry name" value="MS_channel_1st"/>
    <property type="match status" value="1"/>
</dbReference>
<dbReference type="SUPFAM" id="SSF82861">
    <property type="entry name" value="Mechanosensitive channel protein MscS (YggB), transmembrane region"/>
    <property type="match status" value="1"/>
</dbReference>
<comment type="similarity">
    <text evidence="2">Belongs to the MscS (TC 1.A.23) family.</text>
</comment>
<dbReference type="InterPro" id="IPR006685">
    <property type="entry name" value="MscS_channel_2nd"/>
</dbReference>
<dbReference type="InterPro" id="IPR011014">
    <property type="entry name" value="MscS_channel_TM-2"/>
</dbReference>
<dbReference type="PANTHER" id="PTHR30460:SF0">
    <property type="entry name" value="MODERATE CONDUCTANCE MECHANOSENSITIVE CHANNEL YBIO"/>
    <property type="match status" value="1"/>
</dbReference>
<dbReference type="Pfam" id="PF00924">
    <property type="entry name" value="MS_channel_2nd"/>
    <property type="match status" value="1"/>
</dbReference>
<feature type="transmembrane region" description="Helical" evidence="8">
    <location>
        <begin position="406"/>
        <end position="426"/>
    </location>
</feature>
<feature type="transmembrane region" description="Helical" evidence="8">
    <location>
        <begin position="357"/>
        <end position="378"/>
    </location>
</feature>
<dbReference type="Gene3D" id="3.30.70.100">
    <property type="match status" value="1"/>
</dbReference>
<dbReference type="AlphaFoldDB" id="A0A1M7ZBV4"/>
<dbReference type="SUPFAM" id="SSF82689">
    <property type="entry name" value="Mechanosensitive channel protein MscS (YggB), C-terminal domain"/>
    <property type="match status" value="1"/>
</dbReference>
<sequence length="829" mass="88194">MPPQHAKDSLSSMTRSPRSVRPSAIVAVFLAALVLIPGIVLAQAPATPAAPAPAASAPAASAPAASSTQPAAAAPAPAPAPAAAPAPSGTPAAAQASPGGHEGAPLSADLDAVIKALKDDTSRAALLKQLETLRAALPSNGAAAAPTTTDMVSSAVLQYADQISDNVGAIYGRLEFAVRALPSLWHWAGTSLSDPESRADLMHGAFIAAAALAAAILASYLVARLLARLREAIEDHATRSQIGARIALRLARMALDLLPIAAFAIAGSATAEVLRPDRAVRALTLTLINASVVTGLVAILLRAVLSPRRPALRMVPLDDATARSLFLSVLRIVQLSVWGYFVLNSLYLFGLPPQTRWALLFVLGVVIMVAAITFVLHWRSHFGAFLHRHITPGRWYTPLTRALAEAWYVVAIIYIVLLSGVMALQIAGGFEYLLQGALVTAIVVVLVPFLSALANRWARRPGADGTFFGTERGRRLRHLIARLASVVFVVAGLLIVLESWQFGVIRFLMSTGGRVLSQAIASIATVLIGALVIWEFVNNLIESRLNVADGDERALSSRARTLLQFVRNMLLITLFVLVTLIVLSELGIDIAPLLAGAGVIGLAIGFGAQTLVKDVITGLFILTEDHIQVGDVVDLGGNSGVVEAMSVRTLRLRDGSGTLHIIPFSSVDRIKNMTRGFTFSMFNIQIAYKENVDRVIETIARIGNELAADPKFSPFIVGSFEIFGLDSFTDRGYVIQARFKTRAGRQWTVSREFNRRLKIGLEAENIETPQSATSIIQVATAPDGSPKPIHLALPRDAMMVSGRPEGRSPEVELPDESGLDEPPPHTQAP</sequence>
<keyword evidence="5 8" id="KW-1133">Transmembrane helix</keyword>
<comment type="subcellular location">
    <subcellularLocation>
        <location evidence="1">Cell membrane</location>
        <topology evidence="1">Multi-pass membrane protein</topology>
    </subcellularLocation>
</comment>
<feature type="transmembrane region" description="Helical" evidence="8">
    <location>
        <begin position="479"/>
        <end position="497"/>
    </location>
</feature>
<feature type="transmembrane region" description="Helical" evidence="8">
    <location>
        <begin position="565"/>
        <end position="584"/>
    </location>
</feature>
<dbReference type="STRING" id="1123029.SAMN02745172_00996"/>
<dbReference type="Gene3D" id="2.30.30.60">
    <property type="match status" value="1"/>
</dbReference>
<evidence type="ECO:0000256" key="8">
    <source>
        <dbReference type="SAM" id="Phobius"/>
    </source>
</evidence>
<keyword evidence="4 8" id="KW-0812">Transmembrane</keyword>
<feature type="region of interest" description="Disordered" evidence="7">
    <location>
        <begin position="794"/>
        <end position="829"/>
    </location>
</feature>
<feature type="transmembrane region" description="Helical" evidence="8">
    <location>
        <begin position="325"/>
        <end position="351"/>
    </location>
</feature>
<dbReference type="Proteomes" id="UP000186406">
    <property type="component" value="Unassembled WGS sequence"/>
</dbReference>
<protein>
    <submittedName>
        <fullName evidence="11">Mechanosensitive ion channel</fullName>
    </submittedName>
</protein>
<evidence type="ECO:0000256" key="1">
    <source>
        <dbReference type="ARBA" id="ARBA00004651"/>
    </source>
</evidence>
<dbReference type="InterPro" id="IPR010920">
    <property type="entry name" value="LSM_dom_sf"/>
</dbReference>
<feature type="transmembrane region" description="Helical" evidence="8">
    <location>
        <begin position="517"/>
        <end position="537"/>
    </location>
</feature>
<dbReference type="Gene3D" id="1.10.287.1260">
    <property type="match status" value="1"/>
</dbReference>
<feature type="transmembrane region" description="Helical" evidence="8">
    <location>
        <begin position="253"/>
        <end position="271"/>
    </location>
</feature>
<name>A0A1M7ZBV4_9HYPH</name>
<evidence type="ECO:0000256" key="5">
    <source>
        <dbReference type="ARBA" id="ARBA00022989"/>
    </source>
</evidence>
<feature type="compositionally biased region" description="Low complexity" evidence="7">
    <location>
        <begin position="85"/>
        <end position="99"/>
    </location>
</feature>
<evidence type="ECO:0000313" key="11">
    <source>
        <dbReference type="EMBL" id="SHO62391.1"/>
    </source>
</evidence>
<organism evidence="11 12">
    <name type="scientific">Pseudoxanthobacter soli DSM 19599</name>
    <dbReference type="NCBI Taxonomy" id="1123029"/>
    <lineage>
        <taxon>Bacteria</taxon>
        <taxon>Pseudomonadati</taxon>
        <taxon>Pseudomonadota</taxon>
        <taxon>Alphaproteobacteria</taxon>
        <taxon>Hyphomicrobiales</taxon>
        <taxon>Segnochrobactraceae</taxon>
        <taxon>Pseudoxanthobacter</taxon>
    </lineage>
</organism>
<feature type="region of interest" description="Disordered" evidence="7">
    <location>
        <begin position="66"/>
        <end position="105"/>
    </location>
</feature>
<feature type="domain" description="Mechanosensitive ion channel transmembrane helices 2/3" evidence="10">
    <location>
        <begin position="568"/>
        <end position="609"/>
    </location>
</feature>
<dbReference type="InterPro" id="IPR045276">
    <property type="entry name" value="YbiO_bact"/>
</dbReference>
<feature type="transmembrane region" description="Helical" evidence="8">
    <location>
        <begin position="201"/>
        <end position="223"/>
    </location>
</feature>
<accession>A0A1M7ZBV4</accession>
<evidence type="ECO:0000259" key="9">
    <source>
        <dbReference type="Pfam" id="PF00924"/>
    </source>
</evidence>
<dbReference type="GO" id="GO:0008381">
    <property type="term" value="F:mechanosensitive monoatomic ion channel activity"/>
    <property type="evidence" value="ECO:0007669"/>
    <property type="project" value="InterPro"/>
</dbReference>